<dbReference type="Gene3D" id="1.10.10.60">
    <property type="entry name" value="Homeodomain-like"/>
    <property type="match status" value="1"/>
</dbReference>
<keyword evidence="3" id="KW-0804">Transcription</keyword>
<gene>
    <name evidence="5" type="ORF">LK12_16030</name>
</gene>
<dbReference type="GO" id="GO:0005829">
    <property type="term" value="C:cytosol"/>
    <property type="evidence" value="ECO:0007669"/>
    <property type="project" value="TreeGrafter"/>
</dbReference>
<dbReference type="SMART" id="SM00342">
    <property type="entry name" value="HTH_ARAC"/>
    <property type="match status" value="1"/>
</dbReference>
<sequence>MTASDPLGRASERLIDSARATVGARELGPLSHFVRVYREWIALERGELGTQQEQVEQWQMLVHCMVSAATIEEAVELLVRFSRVVWGERALAGTRSAQGCTALVFNEPHREGAAGLTAALWMQSLILSTLEFLAGARFFHASGRVRHASCLPEGVAGLLFHSPIVFEQDEVALLVPLSDMRRPVTAQGKDLPEFFRELLPMTLGAAKPAPRMRELVAGLIRQHKQAPDFRETGRSDLAAALGVSDATLRRRLKAEGVTFREIRDEVFDDLAGGWLKDGEPVGEVAARLGFSDAYAFRRFFHRLHHCAPSVWRRQAQMDGA</sequence>
<reference evidence="5 6" key="1">
    <citation type="submission" date="2014-10" db="EMBL/GenBank/DDBJ databases">
        <title>Genome sequence of Novosphingobium malaysiense MUSC 273(T).</title>
        <authorList>
            <person name="Lee L.-H."/>
        </authorList>
    </citation>
    <scope>NUCLEOTIDE SEQUENCE [LARGE SCALE GENOMIC DNA]</scope>
    <source>
        <strain evidence="5 6">MUSC 273</strain>
    </source>
</reference>
<dbReference type="PROSITE" id="PS01124">
    <property type="entry name" value="HTH_ARAC_FAMILY_2"/>
    <property type="match status" value="1"/>
</dbReference>
<evidence type="ECO:0000256" key="2">
    <source>
        <dbReference type="ARBA" id="ARBA00023125"/>
    </source>
</evidence>
<evidence type="ECO:0000259" key="4">
    <source>
        <dbReference type="PROSITE" id="PS01124"/>
    </source>
</evidence>
<evidence type="ECO:0000313" key="6">
    <source>
        <dbReference type="Proteomes" id="UP000031057"/>
    </source>
</evidence>
<evidence type="ECO:0000256" key="3">
    <source>
        <dbReference type="ARBA" id="ARBA00023163"/>
    </source>
</evidence>
<dbReference type="InterPro" id="IPR018060">
    <property type="entry name" value="HTH_AraC"/>
</dbReference>
<dbReference type="STRING" id="1348853.LK12_16030"/>
<dbReference type="GO" id="GO:0000976">
    <property type="term" value="F:transcription cis-regulatory region binding"/>
    <property type="evidence" value="ECO:0007669"/>
    <property type="project" value="TreeGrafter"/>
</dbReference>
<dbReference type="InterPro" id="IPR032687">
    <property type="entry name" value="AraC-type_N"/>
</dbReference>
<dbReference type="Pfam" id="PF12625">
    <property type="entry name" value="Arabinose_bd"/>
    <property type="match status" value="1"/>
</dbReference>
<dbReference type="Proteomes" id="UP000031057">
    <property type="component" value="Unassembled WGS sequence"/>
</dbReference>
<name>A0A0B1ZGH1_9SPHN</name>
<dbReference type="Pfam" id="PF12833">
    <property type="entry name" value="HTH_18"/>
    <property type="match status" value="1"/>
</dbReference>
<feature type="domain" description="HTH araC/xylS-type" evidence="4">
    <location>
        <begin position="214"/>
        <end position="314"/>
    </location>
</feature>
<dbReference type="RefSeq" id="WP_039286264.1">
    <property type="nucleotide sequence ID" value="NZ_JTDI01000005.1"/>
</dbReference>
<evidence type="ECO:0000313" key="5">
    <source>
        <dbReference type="EMBL" id="KHK90176.1"/>
    </source>
</evidence>
<keyword evidence="6" id="KW-1185">Reference proteome</keyword>
<dbReference type="PANTHER" id="PTHR47894">
    <property type="entry name" value="HTH-TYPE TRANSCRIPTIONAL REGULATOR GADX"/>
    <property type="match status" value="1"/>
</dbReference>
<proteinExistence type="predicted"/>
<dbReference type="AlphaFoldDB" id="A0A0B1ZGH1"/>
<dbReference type="InterPro" id="IPR009057">
    <property type="entry name" value="Homeodomain-like_sf"/>
</dbReference>
<dbReference type="EMBL" id="JTDI01000005">
    <property type="protein sequence ID" value="KHK90176.1"/>
    <property type="molecule type" value="Genomic_DNA"/>
</dbReference>
<keyword evidence="1" id="KW-0805">Transcription regulation</keyword>
<evidence type="ECO:0000256" key="1">
    <source>
        <dbReference type="ARBA" id="ARBA00023015"/>
    </source>
</evidence>
<dbReference type="PANTHER" id="PTHR47894:SF4">
    <property type="entry name" value="HTH-TYPE TRANSCRIPTIONAL REGULATOR GADX"/>
    <property type="match status" value="1"/>
</dbReference>
<organism evidence="5 6">
    <name type="scientific">Novosphingobium malaysiense</name>
    <dbReference type="NCBI Taxonomy" id="1348853"/>
    <lineage>
        <taxon>Bacteria</taxon>
        <taxon>Pseudomonadati</taxon>
        <taxon>Pseudomonadota</taxon>
        <taxon>Alphaproteobacteria</taxon>
        <taxon>Sphingomonadales</taxon>
        <taxon>Sphingomonadaceae</taxon>
        <taxon>Novosphingobium</taxon>
    </lineage>
</organism>
<dbReference type="SUPFAM" id="SSF46689">
    <property type="entry name" value="Homeodomain-like"/>
    <property type="match status" value="1"/>
</dbReference>
<keyword evidence="2" id="KW-0238">DNA-binding</keyword>
<protein>
    <recommendedName>
        <fullName evidence="4">HTH araC/xylS-type domain-containing protein</fullName>
    </recommendedName>
</protein>
<comment type="caution">
    <text evidence="5">The sequence shown here is derived from an EMBL/GenBank/DDBJ whole genome shotgun (WGS) entry which is preliminary data.</text>
</comment>
<dbReference type="GO" id="GO:0003700">
    <property type="term" value="F:DNA-binding transcription factor activity"/>
    <property type="evidence" value="ECO:0007669"/>
    <property type="project" value="InterPro"/>
</dbReference>
<accession>A0A0B1ZGH1</accession>
<dbReference type="OrthoDB" id="644174at2"/>